<dbReference type="Gene3D" id="2.40.50.90">
    <property type="match status" value="1"/>
</dbReference>
<gene>
    <name evidence="3" type="ORF">VA613_08435</name>
</gene>
<reference evidence="3 4" key="1">
    <citation type="submission" date="2023-12" db="EMBL/GenBank/DDBJ databases">
        <title>Thiobacillus sedimentum sp. nov., a chemolithoautotrophic sulfur-oxidizing bacterium isolated from freshwater sediment.</title>
        <authorList>
            <person name="Luo J."/>
            <person name="Dai C."/>
        </authorList>
    </citation>
    <scope>NUCLEOTIDE SEQUENCE [LARGE SCALE GENOMIC DNA]</scope>
    <source>
        <strain evidence="3 4">SCUT-2</strain>
    </source>
</reference>
<sequence>MQPAVGAPTGRFAIESNDGEFAMRTIGLLFLLASLPAAAESEISGTAHVIDGNTIEIGAHGHAAVLRLAGIAAPEAGQPGADDAAAFLEQYAESEPVHCTLDGAQYRDHALATCYLAGRDIAAALVRAGLARDCPAFSNGRYWAIERPEAQKLPLPRDCEGGESSRQVQVPTLSSPRRSTRRQ</sequence>
<dbReference type="Proteomes" id="UP001334732">
    <property type="component" value="Chromosome"/>
</dbReference>
<organism evidence="3 4">
    <name type="scientific">Thiobacillus sedimenti</name>
    <dbReference type="NCBI Taxonomy" id="3110231"/>
    <lineage>
        <taxon>Bacteria</taxon>
        <taxon>Pseudomonadati</taxon>
        <taxon>Pseudomonadota</taxon>
        <taxon>Betaproteobacteria</taxon>
        <taxon>Nitrosomonadales</taxon>
        <taxon>Thiobacillaceae</taxon>
        <taxon>Thiobacillus</taxon>
    </lineage>
</organism>
<keyword evidence="4" id="KW-1185">Reference proteome</keyword>
<dbReference type="InterPro" id="IPR016071">
    <property type="entry name" value="Staphylococal_nuclease_OB-fold"/>
</dbReference>
<evidence type="ECO:0000313" key="3">
    <source>
        <dbReference type="EMBL" id="WRS38044.1"/>
    </source>
</evidence>
<feature type="domain" description="TNase-like" evidence="2">
    <location>
        <begin position="40"/>
        <end position="132"/>
    </location>
</feature>
<proteinExistence type="predicted"/>
<dbReference type="Pfam" id="PF00565">
    <property type="entry name" value="SNase"/>
    <property type="match status" value="1"/>
</dbReference>
<dbReference type="SUPFAM" id="SSF50199">
    <property type="entry name" value="Staphylococcal nuclease"/>
    <property type="match status" value="1"/>
</dbReference>
<accession>A0ABZ1CFT8</accession>
<feature type="region of interest" description="Disordered" evidence="1">
    <location>
        <begin position="153"/>
        <end position="183"/>
    </location>
</feature>
<protein>
    <submittedName>
        <fullName evidence="3">Thermonuclease family protein</fullName>
    </submittedName>
</protein>
<dbReference type="EMBL" id="CP141769">
    <property type="protein sequence ID" value="WRS38044.1"/>
    <property type="molecule type" value="Genomic_DNA"/>
</dbReference>
<dbReference type="PROSITE" id="PS50830">
    <property type="entry name" value="TNASE_3"/>
    <property type="match status" value="1"/>
</dbReference>
<evidence type="ECO:0000313" key="4">
    <source>
        <dbReference type="Proteomes" id="UP001334732"/>
    </source>
</evidence>
<dbReference type="InterPro" id="IPR035437">
    <property type="entry name" value="SNase_OB-fold_sf"/>
</dbReference>
<evidence type="ECO:0000256" key="1">
    <source>
        <dbReference type="SAM" id="MobiDB-lite"/>
    </source>
</evidence>
<dbReference type="RefSeq" id="WP_324778659.1">
    <property type="nucleotide sequence ID" value="NZ_CP141769.1"/>
</dbReference>
<name>A0ABZ1CFT8_9PROT</name>
<evidence type="ECO:0000259" key="2">
    <source>
        <dbReference type="PROSITE" id="PS50830"/>
    </source>
</evidence>